<evidence type="ECO:0000313" key="2">
    <source>
        <dbReference type="Proteomes" id="UP000005801"/>
    </source>
</evidence>
<accession>A6FZG6</accession>
<reference evidence="1 2" key="1">
    <citation type="submission" date="2007-06" db="EMBL/GenBank/DDBJ databases">
        <authorList>
            <person name="Shimkets L."/>
            <person name="Ferriera S."/>
            <person name="Johnson J."/>
            <person name="Kravitz S."/>
            <person name="Beeson K."/>
            <person name="Sutton G."/>
            <person name="Rogers Y.-H."/>
            <person name="Friedman R."/>
            <person name="Frazier M."/>
            <person name="Venter J.C."/>
        </authorList>
    </citation>
    <scope>NUCLEOTIDE SEQUENCE [LARGE SCALE GENOMIC DNA]</scope>
    <source>
        <strain evidence="1 2">SIR-1</strain>
    </source>
</reference>
<organism evidence="1 2">
    <name type="scientific">Plesiocystis pacifica SIR-1</name>
    <dbReference type="NCBI Taxonomy" id="391625"/>
    <lineage>
        <taxon>Bacteria</taxon>
        <taxon>Pseudomonadati</taxon>
        <taxon>Myxococcota</taxon>
        <taxon>Polyangia</taxon>
        <taxon>Nannocystales</taxon>
        <taxon>Nannocystaceae</taxon>
        <taxon>Plesiocystis</taxon>
    </lineage>
</organism>
<comment type="caution">
    <text evidence="1">The sequence shown here is derived from an EMBL/GenBank/DDBJ whole genome shotgun (WGS) entry which is preliminary data.</text>
</comment>
<sequence>MLVGFALILATACFEGKTRTPEVAMRGDEPVAPGSPIALYRPDFVVRALVADGKTLYLSGMRMSEDEGGPSTGLIVRVPLLGLPEVIAEGPFAPMTKLELVNGVLYWHERYDSPDGPGLRSIAADAPRDSGMDEVLRLTEFVGNHWVVGPDAIYFTRPDDEIDEGGFYVLASDADKPKLVARRRGVIRSVLANEDASELYWITRKRRDGTWGVFRWDGKRSGEELMRSDETFASLTVDGGHFVWVTWSEDEGAPLHSLYRRPIPPADGEGDDADIETEVLARKRGMPGFMDVFADEEHVYLTSVRGGPLRRLAKAHFGSEAALVTTVEGTGDRLATDNRFNLFWLDDGQVWWRGK</sequence>
<evidence type="ECO:0000313" key="1">
    <source>
        <dbReference type="EMBL" id="EDM81050.1"/>
    </source>
</evidence>
<dbReference type="SUPFAM" id="SSF63825">
    <property type="entry name" value="YWTD domain"/>
    <property type="match status" value="1"/>
</dbReference>
<protein>
    <submittedName>
        <fullName evidence="1">Uncharacterized protein</fullName>
    </submittedName>
</protein>
<dbReference type="AlphaFoldDB" id="A6FZG6"/>
<dbReference type="Proteomes" id="UP000005801">
    <property type="component" value="Unassembled WGS sequence"/>
</dbReference>
<dbReference type="EMBL" id="ABCS01000006">
    <property type="protein sequence ID" value="EDM81050.1"/>
    <property type="molecule type" value="Genomic_DNA"/>
</dbReference>
<keyword evidence="2" id="KW-1185">Reference proteome</keyword>
<gene>
    <name evidence="1" type="ORF">PPSIR1_25761</name>
</gene>
<dbReference type="STRING" id="391625.PPSIR1_25761"/>
<proteinExistence type="predicted"/>
<name>A6FZG6_9BACT</name>